<accession>A0A0D8JDF1</accession>
<dbReference type="Gene3D" id="3.40.50.1110">
    <property type="entry name" value="SGNH hydrolase"/>
    <property type="match status" value="2"/>
</dbReference>
<organism evidence="3 4">
    <name type="scientific">Draconibacterium sediminis</name>
    <dbReference type="NCBI Taxonomy" id="1544798"/>
    <lineage>
        <taxon>Bacteria</taxon>
        <taxon>Pseudomonadati</taxon>
        <taxon>Bacteroidota</taxon>
        <taxon>Bacteroidia</taxon>
        <taxon>Marinilabiliales</taxon>
        <taxon>Prolixibacteraceae</taxon>
        <taxon>Draconibacterium</taxon>
    </lineage>
</organism>
<dbReference type="GO" id="GO:0005975">
    <property type="term" value="P:carbohydrate metabolic process"/>
    <property type="evidence" value="ECO:0007669"/>
    <property type="project" value="TreeGrafter"/>
</dbReference>
<comment type="caution">
    <text evidence="3">The sequence shown here is derived from an EMBL/GenBank/DDBJ whole genome shotgun (WGS) entry which is preliminary data.</text>
</comment>
<keyword evidence="4" id="KW-1185">Reference proteome</keyword>
<dbReference type="EMBL" id="JRHC01000002">
    <property type="protein sequence ID" value="KJF43843.1"/>
    <property type="molecule type" value="Genomic_DNA"/>
</dbReference>
<dbReference type="SUPFAM" id="SSF52266">
    <property type="entry name" value="SGNH hydrolase"/>
    <property type="match status" value="1"/>
</dbReference>
<protein>
    <recommendedName>
        <fullName evidence="2">Sialate O-acetylesterase domain-containing protein</fullName>
    </recommendedName>
</protein>
<dbReference type="PATRIC" id="fig|1544798.3.peg.2616"/>
<dbReference type="GO" id="GO:0001681">
    <property type="term" value="F:sialate O-acetylesterase activity"/>
    <property type="evidence" value="ECO:0007669"/>
    <property type="project" value="InterPro"/>
</dbReference>
<name>A0A0D8JDF1_9BACT</name>
<dbReference type="AlphaFoldDB" id="A0A0D8JDF1"/>
<gene>
    <name evidence="3" type="ORF">LH29_12285</name>
</gene>
<feature type="domain" description="Sialate O-acetylesterase" evidence="2">
    <location>
        <begin position="123"/>
        <end position="226"/>
    </location>
</feature>
<dbReference type="InterPro" id="IPR005181">
    <property type="entry name" value="SASA"/>
</dbReference>
<dbReference type="Proteomes" id="UP000032544">
    <property type="component" value="Unassembled WGS sequence"/>
</dbReference>
<dbReference type="OrthoDB" id="9816001at2"/>
<proteinExistence type="predicted"/>
<evidence type="ECO:0000313" key="3">
    <source>
        <dbReference type="EMBL" id="KJF43843.1"/>
    </source>
</evidence>
<evidence type="ECO:0000259" key="2">
    <source>
        <dbReference type="Pfam" id="PF03629"/>
    </source>
</evidence>
<dbReference type="RefSeq" id="WP_045029864.1">
    <property type="nucleotide sequence ID" value="NZ_JRHC01000002.1"/>
</dbReference>
<sequence length="669" mass="75095">MKMKIHLLYVLLFALVFTVKAEVKLPKIFSSNMVLQQGIEIPVWGWATEGEEISVSLLAQKTKVDFGTGEKTTVTILLANAKATTDSDGKWMAKLPAQEYGGPYTLMIKGKNTISLKNVMIGEVWVCSGQSNMEWPLAQVKNADEEVDAADHPNIRLFTVPRRVAQFPEEDIESGEWMECTPQTAHNFSAVGYFFGKALKEDLDVPIGLIHTSWGGTVAETWTSAQTIQNDSDFREPMIELQQMNLEEYKKNKEAEIRKILGGEIPTEDKGMQDGKPVWSDPELNDTDWSKIIAPGLWEEQGYIDIDGVAWYRKELDLTEDQTQTNMNLHLGKIDDSDITFLNGIEIGKTENQYNKERVYTIDKKYLNPGKNMIVVRVNDTGGGGGIWGAPEDQYVAIGQEKIDISGDWKFKISKAVVQDINLGPNSYPTLLFNGMINPIVPFGIKGVIWYQGESNAGRAKQYQRVFPNLINDWRAQWNQGDFPFLFVQLANYMKPVQNPTDSEWAELREAQTKTLELPNTGMASAIDIGEADDIHPRNKQDVGKRLALNAFKVAYGKDIVYTGPTFESVEFKDGKAYITFSETGSGLAVKDKYGYVKAFSIAGADRQFYWAKAEVINKNTVVVYSYAVTDPVAVRFGWANNPDDLNLYNLELLPANPFRTDDWPGITK</sequence>
<dbReference type="SUPFAM" id="SSF49785">
    <property type="entry name" value="Galactose-binding domain-like"/>
    <property type="match status" value="1"/>
</dbReference>
<dbReference type="InterPro" id="IPR039329">
    <property type="entry name" value="SIAE"/>
</dbReference>
<dbReference type="PANTHER" id="PTHR22901">
    <property type="entry name" value="SIALATE O-ACETYLESTERASE"/>
    <property type="match status" value="1"/>
</dbReference>
<dbReference type="InterPro" id="IPR036514">
    <property type="entry name" value="SGNH_hydro_sf"/>
</dbReference>
<dbReference type="Pfam" id="PF03629">
    <property type="entry name" value="SASA"/>
    <property type="match status" value="2"/>
</dbReference>
<dbReference type="STRING" id="1544798.LH29_12285"/>
<dbReference type="InterPro" id="IPR008979">
    <property type="entry name" value="Galactose-bd-like_sf"/>
</dbReference>
<keyword evidence="1" id="KW-0378">Hydrolase</keyword>
<dbReference type="GO" id="GO:0004553">
    <property type="term" value="F:hydrolase activity, hydrolyzing O-glycosyl compounds"/>
    <property type="evidence" value="ECO:0007669"/>
    <property type="project" value="UniProtKB-ARBA"/>
</dbReference>
<feature type="domain" description="Sialate O-acetylesterase" evidence="2">
    <location>
        <begin position="445"/>
        <end position="549"/>
    </location>
</feature>
<reference evidence="3 4" key="1">
    <citation type="submission" date="2014-09" db="EMBL/GenBank/DDBJ databases">
        <title>Draft Genome Sequence of Draconibacterium sp. JN14CK-3.</title>
        <authorList>
            <person name="Dong C."/>
            <person name="Lai Q."/>
            <person name="Shao Z."/>
        </authorList>
    </citation>
    <scope>NUCLEOTIDE SEQUENCE [LARGE SCALE GENOMIC DNA]</scope>
    <source>
        <strain evidence="3 4">JN14CK-3</strain>
    </source>
</reference>
<dbReference type="PANTHER" id="PTHR22901:SF0">
    <property type="entry name" value="SIALATE O-ACETYLESTERASE"/>
    <property type="match status" value="1"/>
</dbReference>
<evidence type="ECO:0000256" key="1">
    <source>
        <dbReference type="ARBA" id="ARBA00022801"/>
    </source>
</evidence>
<evidence type="ECO:0000313" key="4">
    <source>
        <dbReference type="Proteomes" id="UP000032544"/>
    </source>
</evidence>